<proteinExistence type="predicted"/>
<evidence type="ECO:0000313" key="2">
    <source>
        <dbReference type="Proteomes" id="UP001500393"/>
    </source>
</evidence>
<organism evidence="1 2">
    <name type="scientific">Kribbella sancticallisti</name>
    <dbReference type="NCBI Taxonomy" id="460087"/>
    <lineage>
        <taxon>Bacteria</taxon>
        <taxon>Bacillati</taxon>
        <taxon>Actinomycetota</taxon>
        <taxon>Actinomycetes</taxon>
        <taxon>Propionibacteriales</taxon>
        <taxon>Kribbellaceae</taxon>
        <taxon>Kribbella</taxon>
    </lineage>
</organism>
<keyword evidence="2" id="KW-1185">Reference proteome</keyword>
<gene>
    <name evidence="1" type="ORF">GCM10009789_29520</name>
</gene>
<comment type="caution">
    <text evidence="1">The sequence shown here is derived from an EMBL/GenBank/DDBJ whole genome shotgun (WGS) entry which is preliminary data.</text>
</comment>
<dbReference type="EMBL" id="BAAAOS010000019">
    <property type="protein sequence ID" value="GAA1574131.1"/>
    <property type="molecule type" value="Genomic_DNA"/>
</dbReference>
<dbReference type="Gene3D" id="3.30.460.40">
    <property type="match status" value="1"/>
</dbReference>
<dbReference type="Proteomes" id="UP001500393">
    <property type="component" value="Unassembled WGS sequence"/>
</dbReference>
<sequence length="220" mass="25748">MQTGEQRHWYEDGLDPEELAFQRLYGPVKPASREEARELLAGFGGDWWIVGGWSIDAFTRMPRPHEDLDISFWRKDVELFRDCVKGRYDFWSVASGRIFPLTDQRPDLPDDAEQAWLRAHALAPWEYDLALNPDRDGRWIFRRDRTLDYALDEVTWIADDGLRYMTPEMTLAHKAALDRPRDRGDLAAVLPLLSAAKRTWLAEMIHHLHPDHAWLEQIRG</sequence>
<accession>A0ABP4P7L4</accession>
<evidence type="ECO:0000313" key="1">
    <source>
        <dbReference type="EMBL" id="GAA1574131.1"/>
    </source>
</evidence>
<protein>
    <recommendedName>
        <fullName evidence="3">Aminoglycoside-2''-adenylyltransferase</fullName>
    </recommendedName>
</protein>
<evidence type="ECO:0008006" key="3">
    <source>
        <dbReference type="Google" id="ProtNLM"/>
    </source>
</evidence>
<reference evidence="2" key="1">
    <citation type="journal article" date="2019" name="Int. J. Syst. Evol. Microbiol.">
        <title>The Global Catalogue of Microorganisms (GCM) 10K type strain sequencing project: providing services to taxonomists for standard genome sequencing and annotation.</title>
        <authorList>
            <consortium name="The Broad Institute Genomics Platform"/>
            <consortium name="The Broad Institute Genome Sequencing Center for Infectious Disease"/>
            <person name="Wu L."/>
            <person name="Ma J."/>
        </authorList>
    </citation>
    <scope>NUCLEOTIDE SEQUENCE [LARGE SCALE GENOMIC DNA]</scope>
    <source>
        <strain evidence="2">JCM 14969</strain>
    </source>
</reference>
<name>A0ABP4P7L4_9ACTN</name>
<dbReference type="Pfam" id="PF10706">
    <property type="entry name" value="Aminoglyc_resit"/>
    <property type="match status" value="1"/>
</dbReference>
<dbReference type="RefSeq" id="WP_344214002.1">
    <property type="nucleotide sequence ID" value="NZ_BAAAOS010000019.1"/>
</dbReference>
<dbReference type="InterPro" id="IPR019646">
    <property type="entry name" value="Aminoglyc_AdlTrfase"/>
</dbReference>